<reference evidence="4 5" key="1">
    <citation type="submission" date="2020-06" db="EMBL/GenBank/DDBJ databases">
        <authorList>
            <person name="Jo H."/>
        </authorList>
    </citation>
    <scope>NUCLEOTIDE SEQUENCE [LARGE SCALE GENOMIC DNA]</scope>
    <source>
        <strain evidence="4 5">I46</strain>
    </source>
</reference>
<evidence type="ECO:0000313" key="5">
    <source>
        <dbReference type="Proteomes" id="UP000509638"/>
    </source>
</evidence>
<dbReference type="RefSeq" id="WP_178013929.1">
    <property type="nucleotide sequence ID" value="NZ_CP058316.1"/>
</dbReference>
<keyword evidence="2" id="KW-0472">Membrane</keyword>
<gene>
    <name evidence="4" type="ORF">HW566_14200</name>
</gene>
<organism evidence="4 5">
    <name type="scientific">Microbacterium oleivorans</name>
    <dbReference type="NCBI Taxonomy" id="273677"/>
    <lineage>
        <taxon>Bacteria</taxon>
        <taxon>Bacillati</taxon>
        <taxon>Actinomycetota</taxon>
        <taxon>Actinomycetes</taxon>
        <taxon>Micrococcales</taxon>
        <taxon>Microbacteriaceae</taxon>
        <taxon>Microbacterium</taxon>
    </lineage>
</organism>
<evidence type="ECO:0000256" key="2">
    <source>
        <dbReference type="ARBA" id="ARBA00023136"/>
    </source>
</evidence>
<dbReference type="InterPro" id="IPR001466">
    <property type="entry name" value="Beta-lactam-related"/>
</dbReference>
<evidence type="ECO:0000313" key="4">
    <source>
        <dbReference type="EMBL" id="QLD12823.1"/>
    </source>
</evidence>
<dbReference type="Proteomes" id="UP000509638">
    <property type="component" value="Chromosome"/>
</dbReference>
<evidence type="ECO:0000256" key="1">
    <source>
        <dbReference type="ARBA" id="ARBA00004370"/>
    </source>
</evidence>
<name>A0A7D5K070_9MICO</name>
<dbReference type="AlphaFoldDB" id="A0A7D5K070"/>
<dbReference type="PANTHER" id="PTHR46825:SF11">
    <property type="entry name" value="PENICILLIN-BINDING PROTEIN 4"/>
    <property type="match status" value="1"/>
</dbReference>
<dbReference type="EMBL" id="CP058316">
    <property type="protein sequence ID" value="QLD12823.1"/>
    <property type="molecule type" value="Genomic_DNA"/>
</dbReference>
<dbReference type="PANTHER" id="PTHR46825">
    <property type="entry name" value="D-ALANYL-D-ALANINE-CARBOXYPEPTIDASE/ENDOPEPTIDASE AMPH"/>
    <property type="match status" value="1"/>
</dbReference>
<proteinExistence type="predicted"/>
<sequence>MSSPTSIELDERALRGAIDDEAFSGVVSVDLADVSVWRSAHGLADRASRTPVTADTRFAIASGSKAFTALVVMRLVEDGTLSLDTPARSILGEDLPLIGDAVTIEHLLGHTSGIGDYIDEDDDLDVSEFFLDVPVHTLTSAEAFLPLLDGTPARAAAGATFAYCNSGYILLAIVCERVTGRGYHELVQELVLDPAGLDATGFPRTDELGADHARGYVFDEGLRANTLHLPVRANGDGGASTTASDIHRFWRAFFAGRIVSAESVALMTTPRSHDEDEGTRYGLGFWLNETGPGVVLEGCDVGASFRTVHHPAAAVTATVMSNTADGAWAVARVLAEAVGALDEA</sequence>
<dbReference type="InterPro" id="IPR012338">
    <property type="entry name" value="Beta-lactam/transpept-like"/>
</dbReference>
<dbReference type="InterPro" id="IPR050491">
    <property type="entry name" value="AmpC-like"/>
</dbReference>
<dbReference type="SUPFAM" id="SSF56601">
    <property type="entry name" value="beta-lactamase/transpeptidase-like"/>
    <property type="match status" value="1"/>
</dbReference>
<accession>A0A7D5K070</accession>
<comment type="subcellular location">
    <subcellularLocation>
        <location evidence="1">Membrane</location>
    </subcellularLocation>
</comment>
<evidence type="ECO:0000259" key="3">
    <source>
        <dbReference type="Pfam" id="PF00144"/>
    </source>
</evidence>
<protein>
    <submittedName>
        <fullName evidence="4">Beta-lactamase family protein</fullName>
    </submittedName>
</protein>
<dbReference type="Pfam" id="PF00144">
    <property type="entry name" value="Beta-lactamase"/>
    <property type="match status" value="1"/>
</dbReference>
<dbReference type="Gene3D" id="3.40.710.10">
    <property type="entry name" value="DD-peptidase/beta-lactamase superfamily"/>
    <property type="match status" value="1"/>
</dbReference>
<feature type="domain" description="Beta-lactamase-related" evidence="3">
    <location>
        <begin position="14"/>
        <end position="327"/>
    </location>
</feature>
<dbReference type="GO" id="GO:0016020">
    <property type="term" value="C:membrane"/>
    <property type="evidence" value="ECO:0007669"/>
    <property type="project" value="UniProtKB-SubCell"/>
</dbReference>